<keyword evidence="3" id="KW-0813">Transport</keyword>
<evidence type="ECO:0000256" key="7">
    <source>
        <dbReference type="ARBA" id="ARBA00022989"/>
    </source>
</evidence>
<keyword evidence="7 9" id="KW-1133">Transmembrane helix</keyword>
<accession>A0AAU0F159</accession>
<evidence type="ECO:0000256" key="6">
    <source>
        <dbReference type="ARBA" id="ARBA00022970"/>
    </source>
</evidence>
<evidence type="ECO:0000256" key="5">
    <source>
        <dbReference type="ARBA" id="ARBA00022692"/>
    </source>
</evidence>
<keyword evidence="11" id="KW-1185">Reference proteome</keyword>
<feature type="transmembrane region" description="Helical" evidence="9">
    <location>
        <begin position="334"/>
        <end position="357"/>
    </location>
</feature>
<feature type="transmembrane region" description="Helical" evidence="9">
    <location>
        <begin position="408"/>
        <end position="426"/>
    </location>
</feature>
<dbReference type="GO" id="GO:0015190">
    <property type="term" value="F:L-leucine transmembrane transporter activity"/>
    <property type="evidence" value="ECO:0007669"/>
    <property type="project" value="TreeGrafter"/>
</dbReference>
<keyword evidence="8 9" id="KW-0472">Membrane</keyword>
<dbReference type="GO" id="GO:0005886">
    <property type="term" value="C:plasma membrane"/>
    <property type="evidence" value="ECO:0007669"/>
    <property type="project" value="UniProtKB-SubCell"/>
</dbReference>
<dbReference type="Pfam" id="PF05525">
    <property type="entry name" value="Branch_AA_trans"/>
    <property type="match status" value="1"/>
</dbReference>
<protein>
    <submittedName>
        <fullName evidence="10">Branched-chain amino acid ABC transporter substrate-binding protein</fullName>
    </submittedName>
</protein>
<dbReference type="AlphaFoldDB" id="A0AAU0F159"/>
<dbReference type="InterPro" id="IPR004685">
    <property type="entry name" value="Brnchd-chn_aa_trnsp_Livcs"/>
</dbReference>
<name>A0AAU0F159_9FLAO</name>
<evidence type="ECO:0000313" key="11">
    <source>
        <dbReference type="Proteomes" id="UP001432059"/>
    </source>
</evidence>
<keyword evidence="4" id="KW-1003">Cell membrane</keyword>
<evidence type="ECO:0000256" key="4">
    <source>
        <dbReference type="ARBA" id="ARBA00022475"/>
    </source>
</evidence>
<feature type="transmembrane region" description="Helical" evidence="9">
    <location>
        <begin position="224"/>
        <end position="247"/>
    </location>
</feature>
<sequence>MKKNKLLTVLTVGFALFAMFFGAGNLILPPYIGLKAGADWSMALFGFFITAILSPFLGVVMVAKSGTAFVDLGKRIHPQFINVLALLIILCIGPLVSIPRTGATTFEIGVLPFFPDFNNVLFAIIFFSVVLALSISQTKIVDIIGMVLTPFLLISLLILVLLGVLNPMKMPETPVMTGAELFTFSFVEGYQNLDVLASVIFAGMIIAAVMQSGYASISERINITIWAGVVSTVFLLLIYGGLIYLGATTDYQTQGEVSRTALLLHISHSVLGKKGAFVISIVIALACLTTAIALTSATGAFFEKLTKGKLSYKAGVLLCTVVSILLSINSVDTIISYAINILLFIYPITFAMMLYILVFGKKVKSRQPYIAGIVVAGLVSLISVAENLKLPVSGLYQLKSAIPLSEYSLEWLLPSLVAFLLVAMLSRNSPIEKNANKAE</sequence>
<dbReference type="GO" id="GO:0015188">
    <property type="term" value="F:L-isoleucine transmembrane transporter activity"/>
    <property type="evidence" value="ECO:0007669"/>
    <property type="project" value="TreeGrafter"/>
</dbReference>
<feature type="transmembrane region" description="Helical" evidence="9">
    <location>
        <begin position="195"/>
        <end position="217"/>
    </location>
</feature>
<comment type="subcellular location">
    <subcellularLocation>
        <location evidence="1">Cell membrane</location>
        <topology evidence="1">Multi-pass membrane protein</topology>
    </subcellularLocation>
</comment>
<keyword evidence="5 9" id="KW-0812">Transmembrane</keyword>
<gene>
    <name evidence="10" type="ORF">BPO_0388</name>
</gene>
<evidence type="ECO:0000256" key="3">
    <source>
        <dbReference type="ARBA" id="ARBA00022448"/>
    </source>
</evidence>
<dbReference type="Proteomes" id="UP001432059">
    <property type="component" value="Chromosome"/>
</dbReference>
<dbReference type="Gene3D" id="1.20.1740.10">
    <property type="entry name" value="Amino acid/polyamine transporter I"/>
    <property type="match status" value="1"/>
</dbReference>
<dbReference type="RefSeq" id="WP_327984712.1">
    <property type="nucleotide sequence ID" value="NZ_CP136426.1"/>
</dbReference>
<evidence type="ECO:0000256" key="2">
    <source>
        <dbReference type="ARBA" id="ARBA00008540"/>
    </source>
</evidence>
<feature type="transmembrane region" description="Helical" evidence="9">
    <location>
        <begin position="369"/>
        <end position="388"/>
    </location>
</feature>
<dbReference type="PANTHER" id="PTHR30588:SF0">
    <property type="entry name" value="BRANCHED-CHAIN AMINO ACID PERMEASE BRNQ"/>
    <property type="match status" value="1"/>
</dbReference>
<dbReference type="EMBL" id="CP136426">
    <property type="protein sequence ID" value="WOC51035.1"/>
    <property type="molecule type" value="Genomic_DNA"/>
</dbReference>
<evidence type="ECO:0000256" key="9">
    <source>
        <dbReference type="SAM" id="Phobius"/>
    </source>
</evidence>
<feature type="transmembrane region" description="Helical" evidence="9">
    <location>
        <begin position="143"/>
        <end position="165"/>
    </location>
</feature>
<evidence type="ECO:0000313" key="10">
    <source>
        <dbReference type="EMBL" id="WOC51035.1"/>
    </source>
</evidence>
<feature type="transmembrane region" description="Helical" evidence="9">
    <location>
        <begin position="310"/>
        <end position="328"/>
    </location>
</feature>
<evidence type="ECO:0000256" key="8">
    <source>
        <dbReference type="ARBA" id="ARBA00023136"/>
    </source>
</evidence>
<evidence type="ECO:0000256" key="1">
    <source>
        <dbReference type="ARBA" id="ARBA00004651"/>
    </source>
</evidence>
<dbReference type="GO" id="GO:0005304">
    <property type="term" value="F:L-valine transmembrane transporter activity"/>
    <property type="evidence" value="ECO:0007669"/>
    <property type="project" value="TreeGrafter"/>
</dbReference>
<dbReference type="GO" id="GO:0015820">
    <property type="term" value="P:L-leucine transport"/>
    <property type="evidence" value="ECO:0007669"/>
    <property type="project" value="TreeGrafter"/>
</dbReference>
<dbReference type="KEGG" id="bpor:BPO_0388"/>
<feature type="transmembrane region" description="Helical" evidence="9">
    <location>
        <begin position="80"/>
        <end position="97"/>
    </location>
</feature>
<dbReference type="NCBIfam" id="TIGR00796">
    <property type="entry name" value="livcs"/>
    <property type="match status" value="1"/>
</dbReference>
<reference evidence="10" key="1">
    <citation type="submission" date="2023-10" db="EMBL/GenBank/DDBJ databases">
        <title>Characterization and whole genome sequencing of a novel strain of Bergeyella porcorum QD2021 isolated from pig.</title>
        <authorList>
            <person name="Liu G."/>
            <person name="Chen C."/>
            <person name="Han X."/>
        </authorList>
    </citation>
    <scope>NUCLEOTIDE SEQUENCE</scope>
    <source>
        <strain evidence="10">QD2021</strain>
    </source>
</reference>
<feature type="transmembrane region" description="Helical" evidence="9">
    <location>
        <begin position="7"/>
        <end position="28"/>
    </location>
</feature>
<dbReference type="PANTHER" id="PTHR30588">
    <property type="entry name" value="BRANCHED-CHAIN AMINO ACID TRANSPORT SYSTEM 2 CARRIER PROTEIN"/>
    <property type="match status" value="1"/>
</dbReference>
<organism evidence="10 11">
    <name type="scientific">Bergeyella porcorum</name>
    <dbReference type="NCBI Taxonomy" id="1735111"/>
    <lineage>
        <taxon>Bacteria</taxon>
        <taxon>Pseudomonadati</taxon>
        <taxon>Bacteroidota</taxon>
        <taxon>Flavobacteriia</taxon>
        <taxon>Flavobacteriales</taxon>
        <taxon>Weeksellaceae</taxon>
        <taxon>Bergeyella</taxon>
    </lineage>
</organism>
<comment type="similarity">
    <text evidence="2">Belongs to the branched chain amino acid transporter family.</text>
</comment>
<feature type="transmembrane region" description="Helical" evidence="9">
    <location>
        <begin position="117"/>
        <end position="136"/>
    </location>
</feature>
<proteinExistence type="inferred from homology"/>
<feature type="transmembrane region" description="Helical" evidence="9">
    <location>
        <begin position="40"/>
        <end position="60"/>
    </location>
</feature>
<feature type="transmembrane region" description="Helical" evidence="9">
    <location>
        <begin position="277"/>
        <end position="298"/>
    </location>
</feature>
<keyword evidence="6" id="KW-0029">Amino-acid transport</keyword>
<dbReference type="GO" id="GO:0015818">
    <property type="term" value="P:isoleucine transport"/>
    <property type="evidence" value="ECO:0007669"/>
    <property type="project" value="TreeGrafter"/>
</dbReference>